<keyword evidence="4" id="KW-1185">Reference proteome</keyword>
<sequence length="907" mass="96008">MNSYPANTNTNLRRAPYAMAAAAAATDLSSSSAGSEQRRRTMHSLQTQHREHHRHRQRGQLLCSQSHQTSLAPSSSSSHYLDYCNKSVRGTHVVFKMCLLLSLFITTIVAQELTTIPSPSQSVSPSISHSPLSPSSLSSSASGSPSLPSILSSTSGSPSLSTATTTSSSSSSSGSPSLTTAAITTATTGGPTRMALLSDRNFCGESLADAGTKCSAERHCPMGNNNECPDGLYCYTFTACNIVGLPTLVPTISPKPTLNPASSLPPSMGPIAKDDIRNFFFCGTTWGDASERCYKRCMSGLHSECESGEECFSNADCQELKGEEDVVEEEVVVEGEDSEELGTNSTLSPDASPTPTVLLLNGTIAPTNATYEPTASPIEKDDMRNFFFCGKDWSDASDRCYLQCFSGFHSECPEGEECFAQADCRGVKEAKTVAPTLISSAAPFSGTRSPTLSPMPTLSPTITMYPLVQVTISPELVPTDMPTTAFPTDVPTLTTCGGDPCPDPEQCRSIQNFCGVGETYCNDKSVWTVSCGTPTEPPMTGSPTTIWPSESPSISAAPTELGTHIPTSTTGENSLIPTENFSELSDETSSSSLSPSGTGSVMPNTSGESLMPSALSSETSLSPSSATLSPTSPTSSSPTYANVDEQIFEPDDPAGSFFCGKDWNQAITECPHRCPSGETTQCPDGMQCYAFTPCLAVGTNTAPSMKPTWEPTKHPILITNNPTTTVQYWGAQNDANAEGTTDDDTTTAPSTSAPAVKPSNAPTQDKCRGFPCDYEGECRSSLGFCGTGVGYCNSVSSWVPECGGGMGLVRKPTASPNMGSTSAPAIAWEEWSSKGENDTASDASQSQSNNTYDPVMWENWGATGDQAKAAEEDQKYEWWATSSSSSMIRYCTIYFTAILAISFMTLL</sequence>
<evidence type="ECO:0008006" key="5">
    <source>
        <dbReference type="Google" id="ProtNLM"/>
    </source>
</evidence>
<feature type="compositionally biased region" description="Polar residues" evidence="2">
    <location>
        <begin position="565"/>
        <end position="581"/>
    </location>
</feature>
<protein>
    <recommendedName>
        <fullName evidence="5">Chitin-binding type-1 domain-containing protein</fullName>
    </recommendedName>
</protein>
<feature type="region of interest" description="Disordered" evidence="2">
    <location>
        <begin position="117"/>
        <end position="179"/>
    </location>
</feature>
<feature type="compositionally biased region" description="Low complexity" evidence="2">
    <location>
        <begin position="612"/>
        <end position="639"/>
    </location>
</feature>
<proteinExistence type="predicted"/>
<feature type="compositionally biased region" description="Low complexity" evidence="2">
    <location>
        <begin position="64"/>
        <end position="78"/>
    </location>
</feature>
<gene>
    <name evidence="3" type="ORF">ACHAWU_005609</name>
</gene>
<feature type="region of interest" description="Disordered" evidence="2">
    <location>
        <begin position="28"/>
        <end position="78"/>
    </location>
</feature>
<dbReference type="Proteomes" id="UP001530293">
    <property type="component" value="Unassembled WGS sequence"/>
</dbReference>
<reference evidence="3 4" key="1">
    <citation type="submission" date="2024-10" db="EMBL/GenBank/DDBJ databases">
        <title>Updated reference genomes for cyclostephanoid diatoms.</title>
        <authorList>
            <person name="Roberts W.R."/>
            <person name="Alverson A.J."/>
        </authorList>
    </citation>
    <scope>NUCLEOTIDE SEQUENCE [LARGE SCALE GENOMIC DNA]</scope>
    <source>
        <strain evidence="3 4">AJA232-27</strain>
    </source>
</reference>
<organism evidence="3 4">
    <name type="scientific">Discostella pseudostelligera</name>
    <dbReference type="NCBI Taxonomy" id="259834"/>
    <lineage>
        <taxon>Eukaryota</taxon>
        <taxon>Sar</taxon>
        <taxon>Stramenopiles</taxon>
        <taxon>Ochrophyta</taxon>
        <taxon>Bacillariophyta</taxon>
        <taxon>Coscinodiscophyceae</taxon>
        <taxon>Thalassiosirophycidae</taxon>
        <taxon>Stephanodiscales</taxon>
        <taxon>Stephanodiscaceae</taxon>
        <taxon>Discostella</taxon>
    </lineage>
</organism>
<name>A0ABD3M6B6_9STRA</name>
<evidence type="ECO:0000256" key="1">
    <source>
        <dbReference type="ARBA" id="ARBA00023157"/>
    </source>
</evidence>
<accession>A0ABD3M6B6</accession>
<dbReference type="EMBL" id="JALLBG020000313">
    <property type="protein sequence ID" value="KAL3756105.1"/>
    <property type="molecule type" value="Genomic_DNA"/>
</dbReference>
<feature type="compositionally biased region" description="Low complexity" evidence="2">
    <location>
        <begin position="587"/>
        <end position="600"/>
    </location>
</feature>
<dbReference type="AlphaFoldDB" id="A0ABD3M6B6"/>
<feature type="compositionally biased region" description="Polar residues" evidence="2">
    <location>
        <begin position="541"/>
        <end position="556"/>
    </location>
</feature>
<evidence type="ECO:0000256" key="2">
    <source>
        <dbReference type="SAM" id="MobiDB-lite"/>
    </source>
</evidence>
<keyword evidence="1" id="KW-1015">Disulfide bond</keyword>
<feature type="region of interest" description="Disordered" evidence="2">
    <location>
        <begin position="734"/>
        <end position="762"/>
    </location>
</feature>
<evidence type="ECO:0000313" key="3">
    <source>
        <dbReference type="EMBL" id="KAL3756105.1"/>
    </source>
</evidence>
<dbReference type="PANTHER" id="PTHR47849">
    <property type="entry name" value="CHITIN-BINDING LECTIN 1"/>
    <property type="match status" value="1"/>
</dbReference>
<evidence type="ECO:0000313" key="4">
    <source>
        <dbReference type="Proteomes" id="UP001530293"/>
    </source>
</evidence>
<comment type="caution">
    <text evidence="3">The sequence shown here is derived from an EMBL/GenBank/DDBJ whole genome shotgun (WGS) entry which is preliminary data.</text>
</comment>
<feature type="region of interest" description="Disordered" evidence="2">
    <location>
        <begin position="535"/>
        <end position="640"/>
    </location>
</feature>
<dbReference type="PANTHER" id="PTHR47849:SF8">
    <property type="entry name" value="LECTIN"/>
    <property type="match status" value="1"/>
</dbReference>
<feature type="compositionally biased region" description="Low complexity" evidence="2">
    <location>
        <begin position="746"/>
        <end position="755"/>
    </location>
</feature>